<dbReference type="PANTHER" id="PTHR13696:SF99">
    <property type="entry name" value="COBYRINIC ACID AC-DIAMIDE SYNTHASE"/>
    <property type="match status" value="1"/>
</dbReference>
<dbReference type="Pfam" id="PF13614">
    <property type="entry name" value="AAA_31"/>
    <property type="match status" value="1"/>
</dbReference>
<reference evidence="2" key="1">
    <citation type="submission" date="2016-03" db="EMBL/GenBank/DDBJ databases">
        <title>The evolution of Pseudomonas syringe pv. actinidiae in New Zealand.</title>
        <authorList>
            <person name="Butler M.I."/>
            <person name="Taiaroa G."/>
            <person name="Stockwell P."/>
            <person name="Lamont I."/>
            <person name="Poulter R."/>
        </authorList>
    </citation>
    <scope>NUCLEOTIDE SEQUENCE</scope>
    <source>
        <strain evidence="2">SR198</strain>
        <plasmid evidence="2">pMG2_SR198</plasmid>
    </source>
</reference>
<dbReference type="InterPro" id="IPR025669">
    <property type="entry name" value="AAA_dom"/>
</dbReference>
<name>A0A286JZY8_PSESF</name>
<dbReference type="SUPFAM" id="SSF52540">
    <property type="entry name" value="P-loop containing nucleoside triphosphate hydrolases"/>
    <property type="match status" value="1"/>
</dbReference>
<dbReference type="Gene3D" id="3.40.50.300">
    <property type="entry name" value="P-loop containing nucleotide triphosphate hydrolases"/>
    <property type="match status" value="1"/>
</dbReference>
<organism evidence="2">
    <name type="scientific">Pseudomonas syringae pv. actinidiae</name>
    <dbReference type="NCBI Taxonomy" id="103796"/>
    <lineage>
        <taxon>Bacteria</taxon>
        <taxon>Pseudomonadati</taxon>
        <taxon>Pseudomonadota</taxon>
        <taxon>Gammaproteobacteria</taxon>
        <taxon>Pseudomonadales</taxon>
        <taxon>Pseudomonadaceae</taxon>
        <taxon>Pseudomonas</taxon>
        <taxon>Pseudomonas syringae</taxon>
    </lineage>
</organism>
<dbReference type="CDD" id="cd02042">
    <property type="entry name" value="ParAB_family"/>
    <property type="match status" value="1"/>
</dbReference>
<dbReference type="InterPro" id="IPR050678">
    <property type="entry name" value="DNA_Partitioning_ATPase"/>
</dbReference>
<feature type="domain" description="AAA" evidence="1">
    <location>
        <begin position="98"/>
        <end position="290"/>
    </location>
</feature>
<evidence type="ECO:0000313" key="2">
    <source>
        <dbReference type="EMBL" id="AMW88362.1"/>
    </source>
</evidence>
<evidence type="ECO:0000259" key="1">
    <source>
        <dbReference type="Pfam" id="PF13614"/>
    </source>
</evidence>
<keyword evidence="2" id="KW-0614">Plasmid</keyword>
<dbReference type="PANTHER" id="PTHR13696">
    <property type="entry name" value="P-LOOP CONTAINING NUCLEOSIDE TRIPHOSPHATE HYDROLASE"/>
    <property type="match status" value="1"/>
</dbReference>
<geneLocation type="plasmid" evidence="2">
    <name>pMG2_SR198</name>
</geneLocation>
<accession>A0A286JZY8</accession>
<dbReference type="AlphaFoldDB" id="A0A286JZY8"/>
<sequence length="386" mass="43015">MFLPPTEGHQMNATEESPLELQSFVDFAGLTFSPQFAAECFGLTTRRLKDIEEENGIEIRRVPRGSSTARVYGLADLFAIAALRRRLGHSKGLSRQMVVSIFVPKGGTNKTTTAVNLALSAQFAGLKTLIIDNDPQGDTSSMLGYDPDLGPEDLTEMGIPQDRLVDGHLGNLVSPLLRMRAFDPKTLDEVIKKPFGDDGIHLIPADSYIEDLGVALDASNNPDMWYARWIEQAKSGEIPGCDLSSYDLIIFDNAPAGSRLTKNSVAASDLLLCPIRMDKFSFRALLRLNDWCARFAREYGYAPKMLAIPTMFIRNRPSLINNLFRLNELFPGRVTEEKIYLSEEYTKSLDEGIPLLLWKGATFKSLGPIRDVHREILNRMREIASA</sequence>
<dbReference type="InterPro" id="IPR027417">
    <property type="entry name" value="P-loop_NTPase"/>
</dbReference>
<protein>
    <submittedName>
        <fullName evidence="2">Chromosome (Plasmid) partitioning protein ParA</fullName>
    </submittedName>
</protein>
<dbReference type="EMBL" id="KU950310">
    <property type="protein sequence ID" value="AMW88362.1"/>
    <property type="molecule type" value="Genomic_DNA"/>
</dbReference>
<proteinExistence type="predicted"/>